<evidence type="ECO:0000313" key="3">
    <source>
        <dbReference type="Proteomes" id="UP000029525"/>
    </source>
</evidence>
<dbReference type="Proteomes" id="UP000029525">
    <property type="component" value="Unassembled WGS sequence"/>
</dbReference>
<proteinExistence type="predicted"/>
<feature type="region of interest" description="Disordered" evidence="1">
    <location>
        <begin position="194"/>
        <end position="222"/>
    </location>
</feature>
<dbReference type="PROSITE" id="PS51257">
    <property type="entry name" value="PROKAR_LIPOPROTEIN"/>
    <property type="match status" value="1"/>
</dbReference>
<organism evidence="2 3">
    <name type="scientific">Prevotella bivia DNF00320</name>
    <dbReference type="NCBI Taxonomy" id="1401068"/>
    <lineage>
        <taxon>Bacteria</taxon>
        <taxon>Pseudomonadati</taxon>
        <taxon>Bacteroidota</taxon>
        <taxon>Bacteroidia</taxon>
        <taxon>Bacteroidales</taxon>
        <taxon>Prevotellaceae</taxon>
        <taxon>Prevotella</taxon>
    </lineage>
</organism>
<evidence type="ECO:0008006" key="4">
    <source>
        <dbReference type="Google" id="ProtNLM"/>
    </source>
</evidence>
<dbReference type="OrthoDB" id="9812080at2"/>
<accession>A0A096BR66</accession>
<protein>
    <recommendedName>
        <fullName evidence="4">LPS export ABC transporter periplasmic protein LptC</fullName>
    </recommendedName>
</protein>
<dbReference type="AlphaFoldDB" id="A0A096BR66"/>
<name>A0A096BR66_9BACT</name>
<sequence>MKSSFHYLAFLLVTVSGFCTLLFSCSQEHEHTAPAIHDRDSVSVMTTYGVNTLISDSGVIKYRIVTEEWEVNQLRNPSRWIFNKGILLTQFDLKKHVVGYIQSDSAIYYDQLQRWVLRGRVNVLTANGLVFRSSQLTWDEREHQIWSHAYSYLKTPDKEMCGTWFKSDEQMMDYEIRNPKGWSIFAEPNMNSGSMPPMSSSAPIDTLHEDNMKGPVFNRTKK</sequence>
<evidence type="ECO:0000313" key="2">
    <source>
        <dbReference type="EMBL" id="KGF45172.1"/>
    </source>
</evidence>
<reference evidence="2 3" key="1">
    <citation type="submission" date="2014-07" db="EMBL/GenBank/DDBJ databases">
        <authorList>
            <person name="McCorrison J."/>
            <person name="Sanka R."/>
            <person name="Torralba M."/>
            <person name="Gillis M."/>
            <person name="Haft D.H."/>
            <person name="Methe B."/>
            <person name="Sutton G."/>
            <person name="Nelson K.E."/>
        </authorList>
    </citation>
    <scope>NUCLEOTIDE SEQUENCE [LARGE SCALE GENOMIC DNA]</scope>
    <source>
        <strain evidence="2 3">DNF00320</strain>
    </source>
</reference>
<comment type="caution">
    <text evidence="2">The sequence shown here is derived from an EMBL/GenBank/DDBJ whole genome shotgun (WGS) entry which is preliminary data.</text>
</comment>
<dbReference type="EMBL" id="JRNQ01000018">
    <property type="protein sequence ID" value="KGF45172.1"/>
    <property type="molecule type" value="Genomic_DNA"/>
</dbReference>
<evidence type="ECO:0000256" key="1">
    <source>
        <dbReference type="SAM" id="MobiDB-lite"/>
    </source>
</evidence>
<gene>
    <name evidence="2" type="ORF">HMPREF0647_03470</name>
</gene>
<dbReference type="RefSeq" id="WP_036866396.1">
    <property type="nucleotide sequence ID" value="NZ_JRNQ01000018.1"/>
</dbReference>